<evidence type="ECO:0000256" key="3">
    <source>
        <dbReference type="ARBA" id="ARBA00022679"/>
    </source>
</evidence>
<evidence type="ECO:0000259" key="7">
    <source>
        <dbReference type="PROSITE" id="PS50968"/>
    </source>
</evidence>
<dbReference type="Pfam" id="PF00198">
    <property type="entry name" value="2-oxoacid_dh"/>
    <property type="match status" value="1"/>
</dbReference>
<evidence type="ECO:0000256" key="5">
    <source>
        <dbReference type="ARBA" id="ARBA00023315"/>
    </source>
</evidence>
<dbReference type="KEGG" id="sesp:BN6_39140"/>
<dbReference type="STRING" id="1179773.BN6_39140"/>
<dbReference type="SUPFAM" id="SSF52777">
    <property type="entry name" value="CoA-dependent acyltransferases"/>
    <property type="match status" value="1"/>
</dbReference>
<dbReference type="InterPro" id="IPR023213">
    <property type="entry name" value="CAT-like_dom_sf"/>
</dbReference>
<comment type="cofactor">
    <cofactor evidence="1 6">
        <name>(R)-lipoate</name>
        <dbReference type="ChEBI" id="CHEBI:83088"/>
    </cofactor>
</comment>
<dbReference type="CDD" id="cd06849">
    <property type="entry name" value="lipoyl_domain"/>
    <property type="match status" value="1"/>
</dbReference>
<dbReference type="Pfam" id="PF00364">
    <property type="entry name" value="Biotin_lipoyl"/>
    <property type="match status" value="1"/>
</dbReference>
<evidence type="ECO:0000256" key="1">
    <source>
        <dbReference type="ARBA" id="ARBA00001938"/>
    </source>
</evidence>
<keyword evidence="8" id="KW-0560">Oxidoreductase</keyword>
<comment type="similarity">
    <text evidence="2 6">Belongs to the 2-oxoacid dehydrogenase family.</text>
</comment>
<keyword evidence="9" id="KW-1185">Reference proteome</keyword>
<dbReference type="Gene3D" id="3.30.559.10">
    <property type="entry name" value="Chloramphenicol acetyltransferase-like domain"/>
    <property type="match status" value="1"/>
</dbReference>
<reference evidence="8 9" key="1">
    <citation type="journal article" date="2012" name="BMC Genomics">
        <title>Complete genome sequence of Saccharothrix espanaensis DSM 44229T and comparison to the other completely sequenced Pseudonocardiaceae.</title>
        <authorList>
            <person name="Strobel T."/>
            <person name="Al-Dilaimi A."/>
            <person name="Blom J."/>
            <person name="Gessner A."/>
            <person name="Kalinowski J."/>
            <person name="Luzhetska M."/>
            <person name="Puhler A."/>
            <person name="Szczepanowski R."/>
            <person name="Bechthold A."/>
            <person name="Ruckert C."/>
        </authorList>
    </citation>
    <scope>NUCLEOTIDE SEQUENCE [LARGE SCALE GENOMIC DNA]</scope>
    <source>
        <strain evidence="9">ATCC 51144 / DSM 44229 / JCM 9112 / NBRC 15066 / NRRL 15764</strain>
    </source>
</reference>
<dbReference type="EC" id="2.3.1.-" evidence="6"/>
<feature type="domain" description="Lipoyl-binding" evidence="7">
    <location>
        <begin position="4"/>
        <end position="79"/>
    </location>
</feature>
<evidence type="ECO:0000256" key="6">
    <source>
        <dbReference type="RuleBase" id="RU003423"/>
    </source>
</evidence>
<dbReference type="OrthoDB" id="9805770at2"/>
<evidence type="ECO:0000313" key="8">
    <source>
        <dbReference type="EMBL" id="CCH31203.1"/>
    </source>
</evidence>
<dbReference type="PATRIC" id="fig|1179773.3.peg.3915"/>
<keyword evidence="4 6" id="KW-0450">Lipoyl</keyword>
<dbReference type="PROSITE" id="PS50968">
    <property type="entry name" value="BIOTINYL_LIPOYL"/>
    <property type="match status" value="1"/>
</dbReference>
<dbReference type="eggNOG" id="COG0508">
    <property type="taxonomic scope" value="Bacteria"/>
</dbReference>
<dbReference type="RefSeq" id="WP_015101315.1">
    <property type="nucleotide sequence ID" value="NC_019673.1"/>
</dbReference>
<dbReference type="Gene3D" id="2.40.50.100">
    <property type="match status" value="1"/>
</dbReference>
<dbReference type="PANTHER" id="PTHR43178:SF5">
    <property type="entry name" value="LIPOAMIDE ACYLTRANSFERASE COMPONENT OF BRANCHED-CHAIN ALPHA-KETO ACID DEHYDROGENASE COMPLEX, MITOCHONDRIAL"/>
    <property type="match status" value="1"/>
</dbReference>
<accession>K0K3U2</accession>
<dbReference type="SUPFAM" id="SSF51230">
    <property type="entry name" value="Single hybrid motif"/>
    <property type="match status" value="1"/>
</dbReference>
<dbReference type="InterPro" id="IPR011053">
    <property type="entry name" value="Single_hybrid_motif"/>
</dbReference>
<dbReference type="PANTHER" id="PTHR43178">
    <property type="entry name" value="DIHYDROLIPOAMIDE ACETYLTRANSFERASE COMPONENT OF PYRUVATE DEHYDROGENASE COMPLEX"/>
    <property type="match status" value="1"/>
</dbReference>
<dbReference type="InterPro" id="IPR000089">
    <property type="entry name" value="Biotin_lipoyl"/>
</dbReference>
<evidence type="ECO:0000256" key="4">
    <source>
        <dbReference type="ARBA" id="ARBA00022823"/>
    </source>
</evidence>
<gene>
    <name evidence="8" type="ordered locus">BN6_39140</name>
</gene>
<evidence type="ECO:0000313" key="9">
    <source>
        <dbReference type="Proteomes" id="UP000006281"/>
    </source>
</evidence>
<organism evidence="8 9">
    <name type="scientific">Saccharothrix espanaensis (strain ATCC 51144 / DSM 44229 / JCM 9112 / NBRC 15066 / NRRL 15764)</name>
    <dbReference type="NCBI Taxonomy" id="1179773"/>
    <lineage>
        <taxon>Bacteria</taxon>
        <taxon>Bacillati</taxon>
        <taxon>Actinomycetota</taxon>
        <taxon>Actinomycetes</taxon>
        <taxon>Pseudonocardiales</taxon>
        <taxon>Pseudonocardiaceae</taxon>
        <taxon>Saccharothrix</taxon>
    </lineage>
</organism>
<protein>
    <recommendedName>
        <fullName evidence="6">Dihydrolipoamide acetyltransferase component of pyruvate dehydrogenase complex</fullName>
        <ecNumber evidence="6">2.3.1.-</ecNumber>
    </recommendedName>
</protein>
<dbReference type="Proteomes" id="UP000006281">
    <property type="component" value="Chromosome"/>
</dbReference>
<evidence type="ECO:0000256" key="2">
    <source>
        <dbReference type="ARBA" id="ARBA00007317"/>
    </source>
</evidence>
<keyword evidence="5 6" id="KW-0012">Acyltransferase</keyword>
<dbReference type="AlphaFoldDB" id="K0K3U2"/>
<dbReference type="GO" id="GO:0031405">
    <property type="term" value="F:lipoic acid binding"/>
    <property type="evidence" value="ECO:0007669"/>
    <property type="project" value="TreeGrafter"/>
</dbReference>
<dbReference type="InterPro" id="IPR050743">
    <property type="entry name" value="2-oxoacid_DH_E2_comp"/>
</dbReference>
<proteinExistence type="inferred from homology"/>
<name>K0K3U2_SACES</name>
<dbReference type="GO" id="GO:0005737">
    <property type="term" value="C:cytoplasm"/>
    <property type="evidence" value="ECO:0007669"/>
    <property type="project" value="TreeGrafter"/>
</dbReference>
<dbReference type="BioCyc" id="SESP1179773:BN6_RS18940-MONOMER"/>
<keyword evidence="3 6" id="KW-0808">Transferase</keyword>
<dbReference type="GO" id="GO:0016491">
    <property type="term" value="F:oxidoreductase activity"/>
    <property type="evidence" value="ECO:0007669"/>
    <property type="project" value="UniProtKB-KW"/>
</dbReference>
<dbReference type="GO" id="GO:0016407">
    <property type="term" value="F:acetyltransferase activity"/>
    <property type="evidence" value="ECO:0007669"/>
    <property type="project" value="TreeGrafter"/>
</dbReference>
<dbReference type="HOGENOM" id="CLU_016733_10_0_11"/>
<dbReference type="EMBL" id="HE804045">
    <property type="protein sequence ID" value="CCH31203.1"/>
    <property type="molecule type" value="Genomic_DNA"/>
</dbReference>
<dbReference type="InterPro" id="IPR001078">
    <property type="entry name" value="2-oxoacid_DH_actylTfrase"/>
</dbReference>
<dbReference type="FunFam" id="3.30.559.10:FF:000007">
    <property type="entry name" value="Dihydrolipoamide acetyltransferase component of pyruvate dehydrogenase complex"/>
    <property type="match status" value="1"/>
</dbReference>
<sequence>MGEQRQFRLPDVGEGLTEAVVVAWRVEPGDVVAVDQVVVEVETAKALVELPSPMEGTVVEVLHGEGTTVDVGAPLLTVDVGGDPLLVGYGVKESRPVRRRRKAVVDEERVHATGVRARTAAAMVKSAFTAPHVTTWLQVDVTPTMELVRELRERPEFADVRVSPLLLVARAVVRAVADHREVNASWDDDTGEIVLKRPVHLGVGVATDRGLLVPNVKDAHTLSLPELARALSDLVGRAREGTTEPHELVGGTLTISNPGIFGTDAGTPILVPGETVILALGRIAERPWAHEGRLALRQVVTLALSFDHRVIDGELASRFLSAVGSDLESPSDLG</sequence>